<dbReference type="Gene3D" id="3.30.420.10">
    <property type="entry name" value="Ribonuclease H-like superfamily/Ribonuclease H"/>
    <property type="match status" value="1"/>
</dbReference>
<protein>
    <submittedName>
        <fullName evidence="1">Protein argonaute 1</fullName>
    </submittedName>
</protein>
<dbReference type="InParanoid" id="A0A1D6H6U3"/>
<dbReference type="InterPro" id="IPR003165">
    <property type="entry name" value="Piwi"/>
</dbReference>
<dbReference type="SMART" id="SM00950">
    <property type="entry name" value="Piwi"/>
    <property type="match status" value="1"/>
</dbReference>
<dbReference type="SUPFAM" id="SSF53098">
    <property type="entry name" value="Ribonuclease H-like"/>
    <property type="match status" value="1"/>
</dbReference>
<reference evidence="1" key="1">
    <citation type="submission" date="2015-12" db="EMBL/GenBank/DDBJ databases">
        <title>Update maize B73 reference genome by single molecule sequencing technologies.</title>
        <authorList>
            <consortium name="Maize Genome Sequencing Project"/>
            <person name="Ware D."/>
        </authorList>
    </citation>
    <scope>NUCLEOTIDE SEQUENCE</scope>
    <source>
        <tissue evidence="1">Seedling</tissue>
    </source>
</reference>
<dbReference type="GO" id="GO:0003676">
    <property type="term" value="F:nucleic acid binding"/>
    <property type="evidence" value="ECO:0007669"/>
    <property type="project" value="InterPro"/>
</dbReference>
<dbReference type="Pfam" id="PF02171">
    <property type="entry name" value="Piwi"/>
    <property type="match status" value="1"/>
</dbReference>
<name>A0A1D6H6U3_MAIZE</name>
<dbReference type="AlphaFoldDB" id="A0A1D6H6U3"/>
<dbReference type="STRING" id="4577.A0A1D6H6U3"/>
<accession>A0A1D6H6U3</accession>
<dbReference type="ExpressionAtlas" id="A0A1D6H6U3">
    <property type="expression patterns" value="baseline and differential"/>
</dbReference>
<organism evidence="1">
    <name type="scientific">Zea mays</name>
    <name type="common">Maize</name>
    <dbReference type="NCBI Taxonomy" id="4577"/>
    <lineage>
        <taxon>Eukaryota</taxon>
        <taxon>Viridiplantae</taxon>
        <taxon>Streptophyta</taxon>
        <taxon>Embryophyta</taxon>
        <taxon>Tracheophyta</taxon>
        <taxon>Spermatophyta</taxon>
        <taxon>Magnoliopsida</taxon>
        <taxon>Liliopsida</taxon>
        <taxon>Poales</taxon>
        <taxon>Poaceae</taxon>
        <taxon>PACMAD clade</taxon>
        <taxon>Panicoideae</taxon>
        <taxon>Andropogonodae</taxon>
        <taxon>Andropogoneae</taxon>
        <taxon>Tripsacinae</taxon>
        <taxon>Zea</taxon>
    </lineage>
</organism>
<proteinExistence type="predicted"/>
<dbReference type="EMBL" id="CM000781">
    <property type="protein sequence ID" value="AQK70502.1"/>
    <property type="molecule type" value="Genomic_DNA"/>
</dbReference>
<dbReference type="IntAct" id="A0A1D6H6U3">
    <property type="interactions" value="1"/>
</dbReference>
<dbReference type="InterPro" id="IPR012337">
    <property type="entry name" value="RNaseH-like_sf"/>
</dbReference>
<dbReference type="PANTHER" id="PTHR22891">
    <property type="entry name" value="EUKARYOTIC TRANSLATION INITIATION FACTOR 2C"/>
    <property type="match status" value="1"/>
</dbReference>
<evidence type="ECO:0000313" key="1">
    <source>
        <dbReference type="EMBL" id="AQK70502.1"/>
    </source>
</evidence>
<dbReference type="InterPro" id="IPR036397">
    <property type="entry name" value="RNaseH_sf"/>
</dbReference>
<sequence length="368" mass="42065">MSDSQAQITVRRRECALSGVGQTIRLSPSSIKGLSGCNDIGVDRANFDLIFSTFSVLDDEAVMRKQLHEAREQLFGGRNLEFANPEESLLFFSTEPTIIFGADVTHPAALDDTSSLLPPKTGPRWLTIMALSVHKVTVKSSSMGWKTLSSTIIITISEIQMAPHTRLREFLNLQNIFRELLLAFVERSKQRPKQLIFYRDGVSEGQFKQVLEQEIHEIEKAWTALYNEKPKITFVVVQKRHHTRLFPSKPKDRQYADKSGNIRAGTVVDNNICHPTEFDFFLCGHAGAKVALFMQQSIYRADALLLTTLIRVDKRKRCGLVEYQTLPAYLRDNEYIHRHYRCEWPLLQVLLSAFSIHNETLNVWNINT</sequence>
<dbReference type="PROSITE" id="PS50822">
    <property type="entry name" value="PIWI"/>
    <property type="match status" value="1"/>
</dbReference>
<dbReference type="SMR" id="A0A1D6H6U3"/>
<gene>
    <name evidence="1" type="ORF">ZEAMMB73_Zm00001d016340</name>
</gene>